<evidence type="ECO:0000313" key="2">
    <source>
        <dbReference type="EMBL" id="AES90522.1"/>
    </source>
</evidence>
<evidence type="ECO:0000256" key="1">
    <source>
        <dbReference type="SAM" id="Phobius"/>
    </source>
</evidence>
<dbReference type="Proteomes" id="UP000265566">
    <property type="component" value="Chromosome 4"/>
</dbReference>
<reference evidence="6" key="4">
    <citation type="journal article" date="2018" name="Nat. Plants">
        <title>Whole-genome landscape of Medicago truncatula symbiotic genes.</title>
        <authorList>
            <person name="Pecrix Y."/>
            <person name="Staton S.E."/>
            <person name="Sallet E."/>
            <person name="Lelandais-Briere C."/>
            <person name="Moreau S."/>
            <person name="Carrere S."/>
            <person name="Blein T."/>
            <person name="Jardinaud M.F."/>
            <person name="Latrasse D."/>
            <person name="Zouine M."/>
            <person name="Zahm M."/>
            <person name="Kreplak J."/>
            <person name="Mayjonade B."/>
            <person name="Satge C."/>
            <person name="Perez M."/>
            <person name="Cauet S."/>
            <person name="Marande W."/>
            <person name="Chantry-Darmon C."/>
            <person name="Lopez-Roques C."/>
            <person name="Bouchez O."/>
            <person name="Berard A."/>
            <person name="Debelle F."/>
            <person name="Munos S."/>
            <person name="Bendahmane A."/>
            <person name="Berges H."/>
            <person name="Niebel A."/>
            <person name="Buitink J."/>
            <person name="Frugier F."/>
            <person name="Benhamed M."/>
            <person name="Crespi M."/>
            <person name="Gouzy J."/>
            <person name="Gamas P."/>
        </authorList>
    </citation>
    <scope>NUCLEOTIDE SEQUENCE [LARGE SCALE GENOMIC DNA]</scope>
    <source>
        <strain evidence="6">cv. Jemalong A17</strain>
    </source>
</reference>
<sequence>MRRKSQKWPHFFCVSKIPLPLTRQNIVKSLFCYCVSVAASASCPYSISDTVPTPSLTLTLLRLVAPVRIFCFAAYVAICFAAYVVSALLHPPSFQRRSSYVAICELDSHIMVGRF</sequence>
<proteinExistence type="predicted"/>
<reference evidence="2 5" key="1">
    <citation type="journal article" date="2011" name="Nature">
        <title>The Medicago genome provides insight into the evolution of rhizobial symbioses.</title>
        <authorList>
            <person name="Young N.D."/>
            <person name="Debelle F."/>
            <person name="Oldroyd G.E."/>
            <person name="Geurts R."/>
            <person name="Cannon S.B."/>
            <person name="Udvardi M.K."/>
            <person name="Benedito V.A."/>
            <person name="Mayer K.F."/>
            <person name="Gouzy J."/>
            <person name="Schoof H."/>
            <person name="Van de Peer Y."/>
            <person name="Proost S."/>
            <person name="Cook D.R."/>
            <person name="Meyers B.C."/>
            <person name="Spannagl M."/>
            <person name="Cheung F."/>
            <person name="De Mita S."/>
            <person name="Krishnakumar V."/>
            <person name="Gundlach H."/>
            <person name="Zhou S."/>
            <person name="Mudge J."/>
            <person name="Bharti A.K."/>
            <person name="Murray J.D."/>
            <person name="Naoumkina M.A."/>
            <person name="Rosen B."/>
            <person name="Silverstein K.A."/>
            <person name="Tang H."/>
            <person name="Rombauts S."/>
            <person name="Zhao P.X."/>
            <person name="Zhou P."/>
            <person name="Barbe V."/>
            <person name="Bardou P."/>
            <person name="Bechner M."/>
            <person name="Bellec A."/>
            <person name="Berger A."/>
            <person name="Berges H."/>
            <person name="Bidwell S."/>
            <person name="Bisseling T."/>
            <person name="Choisne N."/>
            <person name="Couloux A."/>
            <person name="Denny R."/>
            <person name="Deshpande S."/>
            <person name="Dai X."/>
            <person name="Doyle J.J."/>
            <person name="Dudez A.M."/>
            <person name="Farmer A.D."/>
            <person name="Fouteau S."/>
            <person name="Franken C."/>
            <person name="Gibelin C."/>
            <person name="Gish J."/>
            <person name="Goldstein S."/>
            <person name="Gonzalez A.J."/>
            <person name="Green P.J."/>
            <person name="Hallab A."/>
            <person name="Hartog M."/>
            <person name="Hua A."/>
            <person name="Humphray S.J."/>
            <person name="Jeong D.H."/>
            <person name="Jing Y."/>
            <person name="Jocker A."/>
            <person name="Kenton S.M."/>
            <person name="Kim D.J."/>
            <person name="Klee K."/>
            <person name="Lai H."/>
            <person name="Lang C."/>
            <person name="Lin S."/>
            <person name="Macmil S.L."/>
            <person name="Magdelenat G."/>
            <person name="Matthews L."/>
            <person name="McCorrison J."/>
            <person name="Monaghan E.L."/>
            <person name="Mun J.H."/>
            <person name="Najar F.Z."/>
            <person name="Nicholson C."/>
            <person name="Noirot C."/>
            <person name="O'Bleness M."/>
            <person name="Paule C.R."/>
            <person name="Poulain J."/>
            <person name="Prion F."/>
            <person name="Qin B."/>
            <person name="Qu C."/>
            <person name="Retzel E.F."/>
            <person name="Riddle C."/>
            <person name="Sallet E."/>
            <person name="Samain S."/>
            <person name="Samson N."/>
            <person name="Sanders I."/>
            <person name="Saurat O."/>
            <person name="Scarpelli C."/>
            <person name="Schiex T."/>
            <person name="Segurens B."/>
            <person name="Severin A.J."/>
            <person name="Sherrier D.J."/>
            <person name="Shi R."/>
            <person name="Sims S."/>
            <person name="Singer S.R."/>
            <person name="Sinharoy S."/>
            <person name="Sterck L."/>
            <person name="Viollet A."/>
            <person name="Wang B.B."/>
            <person name="Wang K."/>
            <person name="Wang M."/>
            <person name="Wang X."/>
            <person name="Warfsmann J."/>
            <person name="Weissenbach J."/>
            <person name="White D.D."/>
            <person name="White J.D."/>
            <person name="Wiley G.B."/>
            <person name="Wincker P."/>
            <person name="Xing Y."/>
            <person name="Yang L."/>
            <person name="Yao Z."/>
            <person name="Ying F."/>
            <person name="Zhai J."/>
            <person name="Zhou L."/>
            <person name="Zuber A."/>
            <person name="Denarie J."/>
            <person name="Dixon R.A."/>
            <person name="May G.D."/>
            <person name="Schwartz D.C."/>
            <person name="Rogers J."/>
            <person name="Quetier F."/>
            <person name="Town C.D."/>
            <person name="Roe B.A."/>
        </authorList>
    </citation>
    <scope>NUCLEOTIDE SEQUENCE [LARGE SCALE GENOMIC DNA]</scope>
    <source>
        <strain evidence="2">A17</strain>
        <strain evidence="4 5">cv. Jemalong A17</strain>
    </source>
</reference>
<organism evidence="2 5">
    <name type="scientific">Medicago truncatula</name>
    <name type="common">Barrel medic</name>
    <name type="synonym">Medicago tribuloides</name>
    <dbReference type="NCBI Taxonomy" id="3880"/>
    <lineage>
        <taxon>Eukaryota</taxon>
        <taxon>Viridiplantae</taxon>
        <taxon>Streptophyta</taxon>
        <taxon>Embryophyta</taxon>
        <taxon>Tracheophyta</taxon>
        <taxon>Spermatophyta</taxon>
        <taxon>Magnoliopsida</taxon>
        <taxon>eudicotyledons</taxon>
        <taxon>Gunneridae</taxon>
        <taxon>Pentapetalae</taxon>
        <taxon>rosids</taxon>
        <taxon>fabids</taxon>
        <taxon>Fabales</taxon>
        <taxon>Fabaceae</taxon>
        <taxon>Papilionoideae</taxon>
        <taxon>50 kb inversion clade</taxon>
        <taxon>NPAAA clade</taxon>
        <taxon>Hologalegina</taxon>
        <taxon>IRL clade</taxon>
        <taxon>Trifolieae</taxon>
        <taxon>Medicago</taxon>
    </lineage>
</organism>
<dbReference type="EnsemblPlants" id="AES90522">
    <property type="protein sequence ID" value="AES90522"/>
    <property type="gene ID" value="MTR_4g092670"/>
</dbReference>
<protein>
    <submittedName>
        <fullName evidence="2">Transmembrane protein, putative</fullName>
    </submittedName>
</protein>
<reference evidence="4" key="3">
    <citation type="submission" date="2015-04" db="UniProtKB">
        <authorList>
            <consortium name="EnsemblPlants"/>
        </authorList>
    </citation>
    <scope>IDENTIFICATION</scope>
    <source>
        <strain evidence="4">cv. Jemalong A17</strain>
    </source>
</reference>
<dbReference type="EMBL" id="CM001220">
    <property type="protein sequence ID" value="AES90522.1"/>
    <property type="molecule type" value="Genomic_DNA"/>
</dbReference>
<reference evidence="3" key="5">
    <citation type="journal article" date="2018" name="Nat. Plants">
        <title>Whole-genome landscape of Medicago truncatula symbiotic genes.</title>
        <authorList>
            <person name="Pecrix Y."/>
            <person name="Gamas P."/>
            <person name="Carrere S."/>
        </authorList>
    </citation>
    <scope>NUCLEOTIDE SEQUENCE</scope>
    <source>
        <tissue evidence="3">Leaves</tissue>
    </source>
</reference>
<accession>G7JTY8</accession>
<evidence type="ECO:0000313" key="5">
    <source>
        <dbReference type="Proteomes" id="UP000002051"/>
    </source>
</evidence>
<evidence type="ECO:0000313" key="6">
    <source>
        <dbReference type="Proteomes" id="UP000265566"/>
    </source>
</evidence>
<dbReference type="HOGENOM" id="CLU_2112510_0_0_1"/>
<keyword evidence="1" id="KW-0472">Membrane</keyword>
<reference evidence="2 5" key="2">
    <citation type="journal article" date="2014" name="BMC Genomics">
        <title>An improved genome release (version Mt4.0) for the model legume Medicago truncatula.</title>
        <authorList>
            <person name="Tang H."/>
            <person name="Krishnakumar V."/>
            <person name="Bidwell S."/>
            <person name="Rosen B."/>
            <person name="Chan A."/>
            <person name="Zhou S."/>
            <person name="Gentzbittel L."/>
            <person name="Childs K.L."/>
            <person name="Yandell M."/>
            <person name="Gundlach H."/>
            <person name="Mayer K.F."/>
            <person name="Schwartz D.C."/>
            <person name="Town C.D."/>
        </authorList>
    </citation>
    <scope>GENOME REANNOTATION</scope>
    <source>
        <strain evidence="4 5">cv. Jemalong A17</strain>
    </source>
</reference>
<keyword evidence="1 2" id="KW-0812">Transmembrane</keyword>
<dbReference type="PaxDb" id="3880-AES90522"/>
<evidence type="ECO:0000313" key="3">
    <source>
        <dbReference type="EMBL" id="RHN62611.1"/>
    </source>
</evidence>
<gene>
    <name evidence="2" type="ordered locus">MTR_4g092670</name>
    <name evidence="3" type="ORF">MtrunA17_Chr4g0049311</name>
</gene>
<feature type="transmembrane region" description="Helical" evidence="1">
    <location>
        <begin position="67"/>
        <end position="89"/>
    </location>
</feature>
<evidence type="ECO:0000313" key="4">
    <source>
        <dbReference type="EnsemblPlants" id="AES90522"/>
    </source>
</evidence>
<dbReference type="AlphaFoldDB" id="G7JTY8"/>
<keyword evidence="1" id="KW-1133">Transmembrane helix</keyword>
<keyword evidence="5" id="KW-1185">Reference proteome</keyword>
<name>G7JTY8_MEDTR</name>
<dbReference type="Gramene" id="rna25205">
    <property type="protein sequence ID" value="RHN62611.1"/>
    <property type="gene ID" value="gene25205"/>
</dbReference>
<dbReference type="Proteomes" id="UP000002051">
    <property type="component" value="Chromosome 4"/>
</dbReference>
<dbReference type="EMBL" id="PSQE01000004">
    <property type="protein sequence ID" value="RHN62611.1"/>
    <property type="molecule type" value="Genomic_DNA"/>
</dbReference>